<dbReference type="InParanoid" id="D3BU94"/>
<feature type="region of interest" description="Disordered" evidence="4">
    <location>
        <begin position="115"/>
        <end position="145"/>
    </location>
</feature>
<evidence type="ECO:0000256" key="2">
    <source>
        <dbReference type="ARBA" id="ARBA00023043"/>
    </source>
</evidence>
<dbReference type="RefSeq" id="XP_020427162.1">
    <property type="nucleotide sequence ID" value="XM_020582462.1"/>
</dbReference>
<reference evidence="6 7" key="1">
    <citation type="journal article" date="2011" name="Genome Res.">
        <title>Phylogeny-wide analysis of social amoeba genomes highlights ancient origins for complex intercellular communication.</title>
        <authorList>
            <person name="Heidel A.J."/>
            <person name="Lawal H.M."/>
            <person name="Felder M."/>
            <person name="Schilde C."/>
            <person name="Helps N.R."/>
            <person name="Tunggal B."/>
            <person name="Rivero F."/>
            <person name="John U."/>
            <person name="Schleicher M."/>
            <person name="Eichinger L."/>
            <person name="Platzer M."/>
            <person name="Noegel A.A."/>
            <person name="Schaap P."/>
            <person name="Gloeckner G."/>
        </authorList>
    </citation>
    <scope>NUCLEOTIDE SEQUENCE [LARGE SCALE GENOMIC DNA]</scope>
    <source>
        <strain evidence="7">ATCC 26659 / Pp 5 / PN500</strain>
    </source>
</reference>
<dbReference type="OMA" id="MMISNED"/>
<feature type="compositionally biased region" description="Low complexity" evidence="4">
    <location>
        <begin position="123"/>
        <end position="132"/>
    </location>
</feature>
<proteinExistence type="predicted"/>
<name>D3BU94_HETP5</name>
<dbReference type="PROSITE" id="PS50088">
    <property type="entry name" value="ANK_REPEAT"/>
    <property type="match status" value="1"/>
</dbReference>
<evidence type="ECO:0000313" key="6">
    <source>
        <dbReference type="EMBL" id="EFA75028.1"/>
    </source>
</evidence>
<evidence type="ECO:0000256" key="4">
    <source>
        <dbReference type="SAM" id="MobiDB-lite"/>
    </source>
</evidence>
<feature type="repeat" description="ANK" evidence="3">
    <location>
        <begin position="192"/>
        <end position="224"/>
    </location>
</feature>
<keyword evidence="1" id="KW-0677">Repeat</keyword>
<keyword evidence="7" id="KW-1185">Reference proteome</keyword>
<dbReference type="PANTHER" id="PTHR24134:SF9">
    <property type="entry name" value="ANKYRIN REPEAT AND SOCS BOX PROTEIN 8"/>
    <property type="match status" value="1"/>
</dbReference>
<dbReference type="Proteomes" id="UP000001396">
    <property type="component" value="Unassembled WGS sequence"/>
</dbReference>
<dbReference type="PROSITE" id="PS50297">
    <property type="entry name" value="ANK_REP_REGION"/>
    <property type="match status" value="1"/>
</dbReference>
<organism evidence="6 7">
    <name type="scientific">Heterostelium pallidum (strain ATCC 26659 / Pp 5 / PN500)</name>
    <name type="common">Cellular slime mold</name>
    <name type="synonym">Polysphondylium pallidum</name>
    <dbReference type="NCBI Taxonomy" id="670386"/>
    <lineage>
        <taxon>Eukaryota</taxon>
        <taxon>Amoebozoa</taxon>
        <taxon>Evosea</taxon>
        <taxon>Eumycetozoa</taxon>
        <taxon>Dictyostelia</taxon>
        <taxon>Acytosteliales</taxon>
        <taxon>Acytosteliaceae</taxon>
        <taxon>Heterostelium</taxon>
    </lineage>
</organism>
<dbReference type="AlphaFoldDB" id="D3BU94"/>
<dbReference type="InterPro" id="IPR036770">
    <property type="entry name" value="Ankyrin_rpt-contain_sf"/>
</dbReference>
<protein>
    <recommendedName>
        <fullName evidence="5">SET domain-containing protein</fullName>
    </recommendedName>
</protein>
<dbReference type="SMART" id="SM00317">
    <property type="entry name" value="SET"/>
    <property type="match status" value="1"/>
</dbReference>
<gene>
    <name evidence="6" type="ORF">PPL_11713</name>
</gene>
<dbReference type="Gene3D" id="2.170.270.10">
    <property type="entry name" value="SET domain"/>
    <property type="match status" value="1"/>
</dbReference>
<dbReference type="SMART" id="SM00248">
    <property type="entry name" value="ANK"/>
    <property type="match status" value="2"/>
</dbReference>
<dbReference type="Gene3D" id="1.25.40.20">
    <property type="entry name" value="Ankyrin repeat-containing domain"/>
    <property type="match status" value="1"/>
</dbReference>
<evidence type="ECO:0000259" key="5">
    <source>
        <dbReference type="PROSITE" id="PS50280"/>
    </source>
</evidence>
<dbReference type="EMBL" id="ADBJ01000059">
    <property type="protein sequence ID" value="EFA75028.1"/>
    <property type="molecule type" value="Genomic_DNA"/>
</dbReference>
<dbReference type="SUPFAM" id="SSF82199">
    <property type="entry name" value="SET domain"/>
    <property type="match status" value="1"/>
</dbReference>
<keyword evidence="2 3" id="KW-0040">ANK repeat</keyword>
<evidence type="ECO:0000256" key="1">
    <source>
        <dbReference type="ARBA" id="ARBA00022737"/>
    </source>
</evidence>
<feature type="compositionally biased region" description="Low complexity" evidence="4">
    <location>
        <begin position="9"/>
        <end position="20"/>
    </location>
</feature>
<dbReference type="InterPro" id="IPR001214">
    <property type="entry name" value="SET_dom"/>
</dbReference>
<comment type="caution">
    <text evidence="6">The sequence shown here is derived from an EMBL/GenBank/DDBJ whole genome shotgun (WGS) entry which is preliminary data.</text>
</comment>
<dbReference type="Pfam" id="PF12796">
    <property type="entry name" value="Ank_2"/>
    <property type="match status" value="1"/>
</dbReference>
<dbReference type="InterPro" id="IPR046341">
    <property type="entry name" value="SET_dom_sf"/>
</dbReference>
<accession>D3BU94</accession>
<feature type="region of interest" description="Disordered" evidence="4">
    <location>
        <begin position="1"/>
        <end position="20"/>
    </location>
</feature>
<dbReference type="SUPFAM" id="SSF48403">
    <property type="entry name" value="Ankyrin repeat"/>
    <property type="match status" value="1"/>
</dbReference>
<dbReference type="GeneID" id="31367181"/>
<dbReference type="PANTHER" id="PTHR24134">
    <property type="entry name" value="ANKYRIN REPEAT-CONTAINING PROTEIN DDB_G0279043"/>
    <property type="match status" value="1"/>
</dbReference>
<dbReference type="InterPro" id="IPR002110">
    <property type="entry name" value="Ankyrin_rpt"/>
</dbReference>
<dbReference type="Pfam" id="PF00856">
    <property type="entry name" value="SET"/>
    <property type="match status" value="1"/>
</dbReference>
<evidence type="ECO:0000256" key="3">
    <source>
        <dbReference type="PROSITE-ProRule" id="PRU00023"/>
    </source>
</evidence>
<evidence type="ECO:0000313" key="7">
    <source>
        <dbReference type="Proteomes" id="UP000001396"/>
    </source>
</evidence>
<dbReference type="PROSITE" id="PS50280">
    <property type="entry name" value="SET"/>
    <property type="match status" value="1"/>
</dbReference>
<feature type="domain" description="SET" evidence="5">
    <location>
        <begin position="317"/>
        <end position="426"/>
    </location>
</feature>
<sequence length="461" mass="51720">MSSTDILKNENNNNNNNNSVTNNVVAAAATVEQNNNNKNNETITTSIASLIKSIFDEKESIYFCDTYCEVAKAVFAESLTTLTEFILERDIANVNYQISADLKRNGPNFFTNLLPKQEKTTKVKTTTTNNNNKKNKKNKNKSESKTTIVEDPAVIMNRMMLLFATATGKVEILKTLLEKGAGVLINVPDPISKLTPLHIAVMAGRPEMVELLEKNGADPICSDAFRARPIDYAYLRGLPKQPMPPASVAIYNYKNDSALQQWTIDRLERELSIVYCPRILATTNYLVEMCFSSMEINADMAFRSKYLDLINKTGGEENVILGWIGEQVGWGVYAARDIHKDQFIVRYGGRLTNNESMVTACYNMMTSMEDFGLDAYRYRSMGGMINHSSKHANAESICMFEYGAEQAIITATKFIPKGQQIFINYSNSFWKPEAANDEKEQLDMIELGGTNNYPSIITNLK</sequence>
<dbReference type="STRING" id="670386.D3BU94"/>